<reference evidence="1" key="1">
    <citation type="journal article" date="2015" name="Nature">
        <title>Complex archaea that bridge the gap between prokaryotes and eukaryotes.</title>
        <authorList>
            <person name="Spang A."/>
            <person name="Saw J.H."/>
            <person name="Jorgensen S.L."/>
            <person name="Zaremba-Niedzwiedzka K."/>
            <person name="Martijn J."/>
            <person name="Lind A.E."/>
            <person name="van Eijk R."/>
            <person name="Schleper C."/>
            <person name="Guy L."/>
            <person name="Ettema T.J."/>
        </authorList>
    </citation>
    <scope>NUCLEOTIDE SEQUENCE</scope>
</reference>
<protein>
    <submittedName>
        <fullName evidence="1">Uncharacterized protein</fullName>
    </submittedName>
</protein>
<name>A0A0F9DID4_9ZZZZ</name>
<organism evidence="1">
    <name type="scientific">marine sediment metagenome</name>
    <dbReference type="NCBI Taxonomy" id="412755"/>
    <lineage>
        <taxon>unclassified sequences</taxon>
        <taxon>metagenomes</taxon>
        <taxon>ecological metagenomes</taxon>
    </lineage>
</organism>
<gene>
    <name evidence="1" type="ORF">LCGC14_2273960</name>
</gene>
<dbReference type="EMBL" id="LAZR01031497">
    <property type="protein sequence ID" value="KKL53586.1"/>
    <property type="molecule type" value="Genomic_DNA"/>
</dbReference>
<proteinExistence type="predicted"/>
<dbReference type="AlphaFoldDB" id="A0A0F9DID4"/>
<accession>A0A0F9DID4</accession>
<comment type="caution">
    <text evidence="1">The sequence shown here is derived from an EMBL/GenBank/DDBJ whole genome shotgun (WGS) entry which is preliminary data.</text>
</comment>
<evidence type="ECO:0000313" key="1">
    <source>
        <dbReference type="EMBL" id="KKL53586.1"/>
    </source>
</evidence>
<sequence length="64" mass="7686">MNKTTKQWKQGNRAFYWTPNEDHIDHPLTLQSKQLNCCLKGNTWVYYSKSDAKKLYKFLKGIFE</sequence>